<dbReference type="AlphaFoldDB" id="A0A0F9UZZ7"/>
<dbReference type="EMBL" id="LAZR01000051">
    <property type="protein sequence ID" value="KKN98540.1"/>
    <property type="molecule type" value="Genomic_DNA"/>
</dbReference>
<organism evidence="1">
    <name type="scientific">marine sediment metagenome</name>
    <dbReference type="NCBI Taxonomy" id="412755"/>
    <lineage>
        <taxon>unclassified sequences</taxon>
        <taxon>metagenomes</taxon>
        <taxon>ecological metagenomes</taxon>
    </lineage>
</organism>
<evidence type="ECO:0000313" key="1">
    <source>
        <dbReference type="EMBL" id="KKN98540.1"/>
    </source>
</evidence>
<protein>
    <submittedName>
        <fullName evidence="1">Uncharacterized protein</fullName>
    </submittedName>
</protein>
<gene>
    <name evidence="1" type="ORF">LCGC14_0146510</name>
</gene>
<accession>A0A0F9UZZ7</accession>
<comment type="caution">
    <text evidence="1">The sequence shown here is derived from an EMBL/GenBank/DDBJ whole genome shotgun (WGS) entry which is preliminary data.</text>
</comment>
<name>A0A0F9UZZ7_9ZZZZ</name>
<sequence length="79" mass="8855">MNGNKTSISVRNRYGSGQVEDKVNIDFEGSGTDVTLYNNSSSSNVKFTVQMSRERASRLSQYLTNYLIKNPAIEKLDES</sequence>
<proteinExistence type="predicted"/>
<reference evidence="1" key="1">
    <citation type="journal article" date="2015" name="Nature">
        <title>Complex archaea that bridge the gap between prokaryotes and eukaryotes.</title>
        <authorList>
            <person name="Spang A."/>
            <person name="Saw J.H."/>
            <person name="Jorgensen S.L."/>
            <person name="Zaremba-Niedzwiedzka K."/>
            <person name="Martijn J."/>
            <person name="Lind A.E."/>
            <person name="van Eijk R."/>
            <person name="Schleper C."/>
            <person name="Guy L."/>
            <person name="Ettema T.J."/>
        </authorList>
    </citation>
    <scope>NUCLEOTIDE SEQUENCE</scope>
</reference>